<dbReference type="Proteomes" id="UP000318939">
    <property type="component" value="Plasmid pTi6.2"/>
</dbReference>
<dbReference type="Pfam" id="PF00459">
    <property type="entry name" value="Inositol_P"/>
    <property type="match status" value="1"/>
</dbReference>
<proteinExistence type="predicted"/>
<evidence type="ECO:0000313" key="2">
    <source>
        <dbReference type="Proteomes" id="UP000318939"/>
    </source>
</evidence>
<keyword evidence="1" id="KW-0614">Plasmid</keyword>
<dbReference type="SUPFAM" id="SSF56655">
    <property type="entry name" value="Carbohydrate phosphatase"/>
    <property type="match status" value="1"/>
</dbReference>
<dbReference type="PRINTS" id="PR00377">
    <property type="entry name" value="IMPHPHTASES"/>
</dbReference>
<sequence>MSDLERRLLDAERIFATCAEVALGYFRARKDLAVDFKGLRDFVSEADHQVETLAIKLLAEYYPGEPLIGEEFCGDATGNHRIIGPIDGTTNFLNGRPL</sequence>
<dbReference type="InterPro" id="IPR000760">
    <property type="entry name" value="Inositol_monophosphatase-like"/>
</dbReference>
<evidence type="ECO:0008006" key="3">
    <source>
        <dbReference type="Google" id="ProtNLM"/>
    </source>
</evidence>
<name>A0ABY8IRA1_9HYPH</name>
<dbReference type="RefSeq" id="WP_142832010.1">
    <property type="nucleotide sequence ID" value="NZ_CP117269.1"/>
</dbReference>
<geneLocation type="plasmid" evidence="1 2">
    <name>pTi6.2</name>
</geneLocation>
<keyword evidence="2" id="KW-1185">Reference proteome</keyword>
<reference evidence="1" key="1">
    <citation type="journal article" date="2019" name="Phytopathology">
        <title>A Novel Group of Rhizobium tumorigenes-Like Agrobacteria Associated with Crown Gall Disease of Rhododendron and Blueberry.</title>
        <authorList>
            <person name="Kuzmanovic N."/>
            <person name="Behrens P."/>
            <person name="Idczak E."/>
            <person name="Wagner S."/>
            <person name="Gotz M."/>
            <person name="Sproer C."/>
            <person name="Bunk B."/>
            <person name="Overmann J."/>
            <person name="Smalla K."/>
        </authorList>
    </citation>
    <scope>NUCLEOTIDE SEQUENCE</scope>
    <source>
        <strain evidence="1">Rho-6.2</strain>
    </source>
</reference>
<dbReference type="EMBL" id="CP117269">
    <property type="protein sequence ID" value="WFS26277.1"/>
    <property type="molecule type" value="Genomic_DNA"/>
</dbReference>
<protein>
    <recommendedName>
        <fullName evidence="3">Inositol monophosphatase</fullName>
    </recommendedName>
</protein>
<dbReference type="Gene3D" id="3.30.540.10">
    <property type="entry name" value="Fructose-1,6-Bisphosphatase, subunit A, domain 1"/>
    <property type="match status" value="1"/>
</dbReference>
<accession>A0ABY8IRA1</accession>
<organism evidence="1 2">
    <name type="scientific">Rhizobium rhododendri</name>
    <dbReference type="NCBI Taxonomy" id="2506430"/>
    <lineage>
        <taxon>Bacteria</taxon>
        <taxon>Pseudomonadati</taxon>
        <taxon>Pseudomonadota</taxon>
        <taxon>Alphaproteobacteria</taxon>
        <taxon>Hyphomicrobiales</taxon>
        <taxon>Rhizobiaceae</taxon>
        <taxon>Rhizobium/Agrobacterium group</taxon>
        <taxon>Rhizobium</taxon>
    </lineage>
</organism>
<evidence type="ECO:0000313" key="1">
    <source>
        <dbReference type="EMBL" id="WFS26277.1"/>
    </source>
</evidence>
<reference evidence="1" key="2">
    <citation type="journal article" date="2023" name="MicrobiologyOpen">
        <title>Genomics of the tumorigenes clade of the family Rhizobiaceae and description of Rhizobium rhododendri sp. nov.</title>
        <authorList>
            <person name="Kuzmanovic N."/>
            <person name="diCenzo G.C."/>
            <person name="Bunk B."/>
            <person name="Sproeer C."/>
            <person name="Fruehling A."/>
            <person name="Neumann-Schaal M."/>
            <person name="Overmann J."/>
            <person name="Smalla K."/>
        </authorList>
    </citation>
    <scope>NUCLEOTIDE SEQUENCE</scope>
    <source>
        <strain evidence="1">Rho-6.2</strain>
        <plasmid evidence="1">pTi6.2</plasmid>
    </source>
</reference>
<gene>
    <name evidence="1" type="ORF">PR018_24930</name>
</gene>